<evidence type="ECO:0000313" key="2">
    <source>
        <dbReference type="EMBL" id="CAG5091143.1"/>
    </source>
</evidence>
<keyword evidence="3" id="KW-1185">Reference proteome</keyword>
<gene>
    <name evidence="2" type="ORF">OKIOD_LOCUS4440</name>
</gene>
<dbReference type="Proteomes" id="UP001158576">
    <property type="component" value="Chromosome PAR"/>
</dbReference>
<proteinExistence type="predicted"/>
<name>A0ABN7S5I7_OIKDI</name>
<keyword evidence="1" id="KW-0175">Coiled coil</keyword>
<feature type="coiled-coil region" evidence="1">
    <location>
        <begin position="33"/>
        <end position="74"/>
    </location>
</feature>
<organism evidence="2 3">
    <name type="scientific">Oikopleura dioica</name>
    <name type="common">Tunicate</name>
    <dbReference type="NCBI Taxonomy" id="34765"/>
    <lineage>
        <taxon>Eukaryota</taxon>
        <taxon>Metazoa</taxon>
        <taxon>Chordata</taxon>
        <taxon>Tunicata</taxon>
        <taxon>Appendicularia</taxon>
        <taxon>Copelata</taxon>
        <taxon>Oikopleuridae</taxon>
        <taxon>Oikopleura</taxon>
    </lineage>
</organism>
<protein>
    <submittedName>
        <fullName evidence="2">Oidioi.mRNA.OKI2018_I69.PAR.g12882.t1.cds</fullName>
    </submittedName>
</protein>
<accession>A0ABN7S5I7</accession>
<evidence type="ECO:0000256" key="1">
    <source>
        <dbReference type="SAM" id="Coils"/>
    </source>
</evidence>
<reference evidence="2 3" key="1">
    <citation type="submission" date="2021-04" db="EMBL/GenBank/DDBJ databases">
        <authorList>
            <person name="Bliznina A."/>
        </authorList>
    </citation>
    <scope>NUCLEOTIDE SEQUENCE [LARGE SCALE GENOMIC DNA]</scope>
</reference>
<sequence length="159" mass="17861">MSRQLLLTEKDLNISKDDIRRAESIIHEKDEIIKRMEMLNTGAKEHNEQLKNEISILKKELSRFQTEAAGLREDQLKLQSSFAASERRNTALKGKVAQLQSPHSTRTASAVSQTNKKIIAQSGRNTRTGFQGSEDEKISLLVAGYERKCLQGIIILNGV</sequence>
<dbReference type="EMBL" id="OU015568">
    <property type="protein sequence ID" value="CAG5091143.1"/>
    <property type="molecule type" value="Genomic_DNA"/>
</dbReference>
<evidence type="ECO:0000313" key="3">
    <source>
        <dbReference type="Proteomes" id="UP001158576"/>
    </source>
</evidence>